<sequence length="103" mass="11676">MVINPKSEIEEIVQNVRTILATPKGSVPLMRDFGISWDLIDTLTPELEMKLKEEIYSQIEKWENRAKVKRISIIPSQDGKPKVEVTLATRYGEIKVAHSEGGL</sequence>
<evidence type="ECO:0000259" key="1">
    <source>
        <dbReference type="Pfam" id="PF04965"/>
    </source>
</evidence>
<accession>A0A521DTT2</accession>
<dbReference type="RefSeq" id="WP_142936100.1">
    <property type="nucleotide sequence ID" value="NZ_FXTM01000025.1"/>
</dbReference>
<dbReference type="EMBL" id="FXTM01000025">
    <property type="protein sequence ID" value="SMO74521.1"/>
    <property type="molecule type" value="Genomic_DNA"/>
</dbReference>
<dbReference type="AlphaFoldDB" id="A0A521DTT2"/>
<keyword evidence="3" id="KW-1185">Reference proteome</keyword>
<evidence type="ECO:0000313" key="3">
    <source>
        <dbReference type="Proteomes" id="UP000317315"/>
    </source>
</evidence>
<reference evidence="2 3" key="1">
    <citation type="submission" date="2017-05" db="EMBL/GenBank/DDBJ databases">
        <authorList>
            <person name="Varghese N."/>
            <person name="Submissions S."/>
        </authorList>
    </citation>
    <scope>NUCLEOTIDE SEQUENCE [LARGE SCALE GENOMIC DNA]</scope>
    <source>
        <strain evidence="2 3">DSM 16304</strain>
    </source>
</reference>
<proteinExistence type="predicted"/>
<gene>
    <name evidence="2" type="ORF">SAMN06269117_1256</name>
</gene>
<evidence type="ECO:0000313" key="2">
    <source>
        <dbReference type="EMBL" id="SMO74521.1"/>
    </source>
</evidence>
<dbReference type="OrthoDB" id="92682at2"/>
<dbReference type="Gene3D" id="3.10.450.40">
    <property type="match status" value="1"/>
</dbReference>
<dbReference type="InterPro" id="IPR007048">
    <property type="entry name" value="IraD/Gp25-like"/>
</dbReference>
<dbReference type="SUPFAM" id="SSF160719">
    <property type="entry name" value="gpW/gp25-like"/>
    <property type="match status" value="1"/>
</dbReference>
<protein>
    <recommendedName>
        <fullName evidence="1">IraD/Gp25-like domain-containing protein</fullName>
    </recommendedName>
</protein>
<feature type="domain" description="IraD/Gp25-like" evidence="1">
    <location>
        <begin position="9"/>
        <end position="86"/>
    </location>
</feature>
<name>A0A521DTT2_9BACT</name>
<dbReference type="Pfam" id="PF04965">
    <property type="entry name" value="GPW_gp25"/>
    <property type="match status" value="1"/>
</dbReference>
<dbReference type="Proteomes" id="UP000317315">
    <property type="component" value="Unassembled WGS sequence"/>
</dbReference>
<organism evidence="2 3">
    <name type="scientific">Balnearium lithotrophicum</name>
    <dbReference type="NCBI Taxonomy" id="223788"/>
    <lineage>
        <taxon>Bacteria</taxon>
        <taxon>Pseudomonadati</taxon>
        <taxon>Aquificota</taxon>
        <taxon>Aquificia</taxon>
        <taxon>Desulfurobacteriales</taxon>
        <taxon>Desulfurobacteriaceae</taxon>
        <taxon>Balnearium</taxon>
    </lineage>
</organism>